<feature type="transmembrane region" description="Helical" evidence="1">
    <location>
        <begin position="47"/>
        <end position="68"/>
    </location>
</feature>
<sequence>MRPLTKIGLGLMALLLLIAAGLVAAYWWPLLPLQTVMQHYPLATRFIMLGLAAIVALIGVIFLLVALLRRTTHRQLILPQKRGQVSVSQQAVENAVTRAVKQQHDVRAVDVQVALNQRDGARAKITADPRSPTDLVALAKAIEATAKQQLTNVLGVPAKHVKVSLKPAT</sequence>
<keyword evidence="3" id="KW-1185">Reference proteome</keyword>
<dbReference type="NCBIfam" id="NF033218">
    <property type="entry name" value="anchor_AmaP"/>
    <property type="match status" value="1"/>
</dbReference>
<comment type="caution">
    <text evidence="2">The sequence shown here is derived from an EMBL/GenBank/DDBJ whole genome shotgun (WGS) entry which is preliminary data.</text>
</comment>
<dbReference type="Proteomes" id="UP001597252">
    <property type="component" value="Unassembled WGS sequence"/>
</dbReference>
<proteinExistence type="predicted"/>
<feature type="transmembrane region" description="Helical" evidence="1">
    <location>
        <begin position="7"/>
        <end position="27"/>
    </location>
</feature>
<accession>A0ABW4E9L9</accession>
<evidence type="ECO:0000313" key="3">
    <source>
        <dbReference type="Proteomes" id="UP001597252"/>
    </source>
</evidence>
<name>A0ABW4E9L9_9LACO</name>
<dbReference type="EMBL" id="JBHTON010000021">
    <property type="protein sequence ID" value="MFD1485121.1"/>
    <property type="molecule type" value="Genomic_DNA"/>
</dbReference>
<keyword evidence="1" id="KW-1133">Transmembrane helix</keyword>
<organism evidence="2 3">
    <name type="scientific">Lacticaseibacillus baoqingensis</name>
    <dbReference type="NCBI Taxonomy" id="2486013"/>
    <lineage>
        <taxon>Bacteria</taxon>
        <taxon>Bacillati</taxon>
        <taxon>Bacillota</taxon>
        <taxon>Bacilli</taxon>
        <taxon>Lactobacillales</taxon>
        <taxon>Lactobacillaceae</taxon>
        <taxon>Lacticaseibacillus</taxon>
    </lineage>
</organism>
<gene>
    <name evidence="2" type="primary">amaP</name>
    <name evidence="2" type="ORF">ACFQ5J_07755</name>
</gene>
<protein>
    <submittedName>
        <fullName evidence="2">Alkaline shock response membrane anchor protein AmaP</fullName>
    </submittedName>
</protein>
<keyword evidence="1" id="KW-0812">Transmembrane</keyword>
<evidence type="ECO:0000313" key="2">
    <source>
        <dbReference type="EMBL" id="MFD1485121.1"/>
    </source>
</evidence>
<dbReference type="RefSeq" id="WP_125753997.1">
    <property type="nucleotide sequence ID" value="NZ_JBHTON010000021.1"/>
</dbReference>
<reference evidence="3" key="1">
    <citation type="journal article" date="2019" name="Int. J. Syst. Evol. Microbiol.">
        <title>The Global Catalogue of Microorganisms (GCM) 10K type strain sequencing project: providing services to taxonomists for standard genome sequencing and annotation.</title>
        <authorList>
            <consortium name="The Broad Institute Genomics Platform"/>
            <consortium name="The Broad Institute Genome Sequencing Center for Infectious Disease"/>
            <person name="Wu L."/>
            <person name="Ma J."/>
        </authorList>
    </citation>
    <scope>NUCLEOTIDE SEQUENCE [LARGE SCALE GENOMIC DNA]</scope>
    <source>
        <strain evidence="3">CCM 8903</strain>
    </source>
</reference>
<keyword evidence="1" id="KW-0472">Membrane</keyword>
<evidence type="ECO:0000256" key="1">
    <source>
        <dbReference type="SAM" id="Phobius"/>
    </source>
</evidence>